<keyword evidence="1" id="KW-0812">Transmembrane</keyword>
<evidence type="ECO:0000256" key="1">
    <source>
        <dbReference type="SAM" id="Phobius"/>
    </source>
</evidence>
<keyword evidence="3" id="KW-1185">Reference proteome</keyword>
<keyword evidence="1" id="KW-1133">Transmembrane helix</keyword>
<protein>
    <submittedName>
        <fullName evidence="2">Uncharacterized protein</fullName>
    </submittedName>
</protein>
<evidence type="ECO:0000313" key="3">
    <source>
        <dbReference type="Proteomes" id="UP000235023"/>
    </source>
</evidence>
<sequence>MVGRYDQLKRRMPIPFLFLSLRRTSDENIIYEVLNTRTWFTWNTHVNRLRSRSRGMGTVIIVFIMSAQSCFVISPLGSFEVSTHGMDKVYHTSNGCNLSLRFVF</sequence>
<evidence type="ECO:0000313" key="2">
    <source>
        <dbReference type="EMBL" id="PLN77702.1"/>
    </source>
</evidence>
<dbReference type="Proteomes" id="UP000235023">
    <property type="component" value="Unassembled WGS sequence"/>
</dbReference>
<dbReference type="EMBL" id="KZ559590">
    <property type="protein sequence ID" value="PLN77702.1"/>
    <property type="molecule type" value="Genomic_DNA"/>
</dbReference>
<proteinExistence type="predicted"/>
<accession>A0A2J5HKY7</accession>
<feature type="transmembrane region" description="Helical" evidence="1">
    <location>
        <begin position="58"/>
        <end position="77"/>
    </location>
</feature>
<dbReference type="AlphaFoldDB" id="A0A2J5HKY7"/>
<reference evidence="3" key="1">
    <citation type="submission" date="2017-12" db="EMBL/GenBank/DDBJ databases">
        <authorList>
            <consortium name="DOE Joint Genome Institute"/>
            <person name="Mondo S.J."/>
            <person name="Kjaerbolling I."/>
            <person name="Vesth T.C."/>
            <person name="Frisvad J.C."/>
            <person name="Nybo J.L."/>
            <person name="Theobald S."/>
            <person name="Kuo A."/>
            <person name="Bowyer P."/>
            <person name="Matsuda Y."/>
            <person name="Lyhne E.K."/>
            <person name="Kogle M.E."/>
            <person name="Clum A."/>
            <person name="Lipzen A."/>
            <person name="Salamov A."/>
            <person name="Ngan C.Y."/>
            <person name="Daum C."/>
            <person name="Chiniquy J."/>
            <person name="Barry K."/>
            <person name="LaButti K."/>
            <person name="Haridas S."/>
            <person name="Simmons B.A."/>
            <person name="Magnuson J.K."/>
            <person name="Mortensen U.H."/>
            <person name="Larsen T.O."/>
            <person name="Grigoriev I.V."/>
            <person name="Baker S.E."/>
            <person name="Andersen M.R."/>
            <person name="Nordberg H.P."/>
            <person name="Cantor M.N."/>
            <person name="Hua S.X."/>
        </authorList>
    </citation>
    <scope>NUCLEOTIDE SEQUENCE [LARGE SCALE GENOMIC DNA]</scope>
    <source>
        <strain evidence="3">IBT 19404</strain>
    </source>
</reference>
<keyword evidence="1" id="KW-0472">Membrane</keyword>
<organism evidence="2 3">
    <name type="scientific">Aspergillus taichungensis</name>
    <dbReference type="NCBI Taxonomy" id="482145"/>
    <lineage>
        <taxon>Eukaryota</taxon>
        <taxon>Fungi</taxon>
        <taxon>Dikarya</taxon>
        <taxon>Ascomycota</taxon>
        <taxon>Pezizomycotina</taxon>
        <taxon>Eurotiomycetes</taxon>
        <taxon>Eurotiomycetidae</taxon>
        <taxon>Eurotiales</taxon>
        <taxon>Aspergillaceae</taxon>
        <taxon>Aspergillus</taxon>
        <taxon>Aspergillus subgen. Circumdati</taxon>
    </lineage>
</organism>
<gene>
    <name evidence="2" type="ORF">BDW42DRAFT_176348</name>
</gene>
<name>A0A2J5HKY7_9EURO</name>